<evidence type="ECO:0000313" key="1">
    <source>
        <dbReference type="EMBL" id="AYV80125.1"/>
    </source>
</evidence>
<gene>
    <name evidence="1" type="ORF">Gaeavirus11_5</name>
</gene>
<sequence>MTTINRKKRCANRTLSQSKKVSFNNTIIIHDDTDIVSIAYDELVNSYLNIGGTMSCEELIIYIKGRFKSISAYPEDNDKFVEFYNDVQGRVMDLIDRIVIAHTRKMEYKKSYLIKSVFCKPPIPYIINQKPTPTPTPKPKPEEYTVKLIESSQVDIPSEICVYPPEFNGLVPVLYEGGGSNRYIEYNGISILYHLIIAMNMVRHTCYEFMDDRKPSACDARITQTKFASRSERA</sequence>
<organism evidence="1">
    <name type="scientific">Gaeavirus sp</name>
    <dbReference type="NCBI Taxonomy" id="2487767"/>
    <lineage>
        <taxon>Viruses</taxon>
        <taxon>Varidnaviria</taxon>
        <taxon>Bamfordvirae</taxon>
        <taxon>Nucleocytoviricota</taxon>
        <taxon>Megaviricetes</taxon>
        <taxon>Imitervirales</taxon>
        <taxon>Mimiviridae</taxon>
        <taxon>Klosneuvirinae</taxon>
    </lineage>
</organism>
<accession>A0A3G4ZYX4</accession>
<protein>
    <submittedName>
        <fullName evidence="1">Uncharacterized protein</fullName>
    </submittedName>
</protein>
<name>A0A3G4ZYX4_9VIRU</name>
<dbReference type="EMBL" id="MK072209">
    <property type="protein sequence ID" value="AYV80125.1"/>
    <property type="molecule type" value="Genomic_DNA"/>
</dbReference>
<reference evidence="1" key="1">
    <citation type="submission" date="2018-10" db="EMBL/GenBank/DDBJ databases">
        <title>Hidden diversity of soil giant viruses.</title>
        <authorList>
            <person name="Schulz F."/>
            <person name="Alteio L."/>
            <person name="Goudeau D."/>
            <person name="Ryan E.M."/>
            <person name="Malmstrom R.R."/>
            <person name="Blanchard J."/>
            <person name="Woyke T."/>
        </authorList>
    </citation>
    <scope>NUCLEOTIDE SEQUENCE</scope>
    <source>
        <strain evidence="1">GAV1</strain>
    </source>
</reference>
<proteinExistence type="predicted"/>